<name>A0A1A9FSX3_9HYPH</name>
<dbReference type="InterPro" id="IPR003416">
    <property type="entry name" value="MgtC/SapB/SrpB/YhiD_fam"/>
</dbReference>
<evidence type="ECO:0000256" key="5">
    <source>
        <dbReference type="ARBA" id="ARBA00022692"/>
    </source>
</evidence>
<comment type="caution">
    <text evidence="12">The sequence shown here is derived from an EMBL/GenBank/DDBJ whole genome shotgun (WGS) entry which is preliminary data.</text>
</comment>
<evidence type="ECO:0000259" key="10">
    <source>
        <dbReference type="Pfam" id="PF02308"/>
    </source>
</evidence>
<reference evidence="12 13" key="1">
    <citation type="submission" date="2017-07" db="EMBL/GenBank/DDBJ databases">
        <title>Phylogenetic study on the rhizospheric bacterium Ochrobactrum sp. A44.</title>
        <authorList>
            <person name="Krzyzanowska D.M."/>
            <person name="Ossowicki A."/>
            <person name="Rajewska M."/>
            <person name="Maciag T."/>
            <person name="Kaczynski Z."/>
            <person name="Czerwicka M."/>
            <person name="Jafra S."/>
        </authorList>
    </citation>
    <scope>NUCLEOTIDE SEQUENCE [LARGE SCALE GENOMIC DNA]</scope>
    <source>
        <strain evidence="12 13">CCUG 30717</strain>
    </source>
</reference>
<evidence type="ECO:0000313" key="13">
    <source>
        <dbReference type="Proteomes" id="UP000216188"/>
    </source>
</evidence>
<dbReference type="OrthoDB" id="9811198at2"/>
<keyword evidence="6 9" id="KW-1133">Transmembrane helix</keyword>
<dbReference type="GO" id="GO:0005886">
    <property type="term" value="C:plasma membrane"/>
    <property type="evidence" value="ECO:0007669"/>
    <property type="project" value="UniProtKB-SubCell"/>
</dbReference>
<feature type="domain" description="MgtC-like C-terminal" evidence="11">
    <location>
        <begin position="150"/>
        <end position="227"/>
    </location>
</feature>
<sequence length="239" mass="25886">MSELVALQSIMLNLCLALLLGSAIGLERQLRQRHSGLVTHGLVALGAAAYASLPHALGIVADPRMGAQVVTGIGFLGAGLIIKDGASVKGLSTAATIWSTGAVGVLTGYGFWFLAIETAFFIVCLNLSLPKIATLVDRYSFITPQSEQYYRVRFRCPPESEIAVRALLIQALDLKKLRFHAIRSHRLEGSDDMEVEATLFTGKEEDGAVEALVAQLSLRSSIISTSWVKLEESDWPHQH</sequence>
<gene>
    <name evidence="12" type="ORF">CEV34_4270</name>
</gene>
<protein>
    <recommendedName>
        <fullName evidence="3 9">Protein MgtC</fullName>
    </recommendedName>
</protein>
<dbReference type="PANTHER" id="PTHR33778">
    <property type="entry name" value="PROTEIN MGTC"/>
    <property type="match status" value="1"/>
</dbReference>
<evidence type="ECO:0000256" key="2">
    <source>
        <dbReference type="ARBA" id="ARBA00009298"/>
    </source>
</evidence>
<keyword evidence="4" id="KW-1003">Cell membrane</keyword>
<dbReference type="PANTHER" id="PTHR33778:SF3">
    <property type="entry name" value="PROTEIN MGTC"/>
    <property type="match status" value="1"/>
</dbReference>
<dbReference type="EMBL" id="NNRM01000044">
    <property type="protein sequence ID" value="OYR22438.1"/>
    <property type="molecule type" value="Genomic_DNA"/>
</dbReference>
<evidence type="ECO:0000256" key="3">
    <source>
        <dbReference type="ARBA" id="ARBA00013833"/>
    </source>
</evidence>
<feature type="transmembrane region" description="Helical" evidence="9">
    <location>
        <begin position="37"/>
        <end position="53"/>
    </location>
</feature>
<evidence type="ECO:0000256" key="1">
    <source>
        <dbReference type="ARBA" id="ARBA00004651"/>
    </source>
</evidence>
<keyword evidence="5 9" id="KW-0812">Transmembrane</keyword>
<dbReference type="InterPro" id="IPR049177">
    <property type="entry name" value="MgtC_SapB_SrpB_YhiD_N"/>
</dbReference>
<feature type="transmembrane region" description="Helical" evidence="9">
    <location>
        <begin position="94"/>
        <end position="115"/>
    </location>
</feature>
<dbReference type="RefSeq" id="WP_007880730.1">
    <property type="nucleotide sequence ID" value="NZ_CP015776.1"/>
</dbReference>
<evidence type="ECO:0000256" key="6">
    <source>
        <dbReference type="ARBA" id="ARBA00022989"/>
    </source>
</evidence>
<feature type="domain" description="MgtC/SapB/SrpB/YhiD N-terminal" evidence="10">
    <location>
        <begin position="14"/>
        <end position="133"/>
    </location>
</feature>
<dbReference type="InterPro" id="IPR048640">
    <property type="entry name" value="MgtC-like_C"/>
</dbReference>
<evidence type="ECO:0000256" key="8">
    <source>
        <dbReference type="ARBA" id="ARBA00025369"/>
    </source>
</evidence>
<evidence type="ECO:0000256" key="9">
    <source>
        <dbReference type="RuleBase" id="RU365041"/>
    </source>
</evidence>
<dbReference type="Pfam" id="PF21770">
    <property type="entry name" value="MgtC_SapB_C"/>
    <property type="match status" value="1"/>
</dbReference>
<dbReference type="KEGG" id="ops:A8A54_20230"/>
<feature type="transmembrane region" description="Helical" evidence="9">
    <location>
        <begin position="6"/>
        <end position="25"/>
    </location>
</feature>
<evidence type="ECO:0000256" key="4">
    <source>
        <dbReference type="ARBA" id="ARBA00022475"/>
    </source>
</evidence>
<comment type="function">
    <text evidence="8 9">Virulence factor required for growth in low Mg(2+) medium and for intramacrophage survival. May be involved in regulating membrane potential by activating Na(+)/K(+)-ATPase.</text>
</comment>
<evidence type="ECO:0000256" key="7">
    <source>
        <dbReference type="ARBA" id="ARBA00023136"/>
    </source>
</evidence>
<keyword evidence="13" id="KW-1185">Reference proteome</keyword>
<keyword evidence="9" id="KW-0997">Cell inner membrane</keyword>
<accession>A0A1A9FSX3</accession>
<comment type="similarity">
    <text evidence="2 9">Belongs to the MgtC/SapB family.</text>
</comment>
<evidence type="ECO:0000313" key="12">
    <source>
        <dbReference type="EMBL" id="OYR22438.1"/>
    </source>
</evidence>
<keyword evidence="7 9" id="KW-0472">Membrane</keyword>
<comment type="subcellular location">
    <subcellularLocation>
        <location evidence="9">Cell inner membrane</location>
        <topology evidence="9">Multi-pass membrane protein</topology>
    </subcellularLocation>
    <subcellularLocation>
        <location evidence="1">Cell membrane</location>
        <topology evidence="1">Multi-pass membrane protein</topology>
    </subcellularLocation>
</comment>
<evidence type="ECO:0000259" key="11">
    <source>
        <dbReference type="Pfam" id="PF21770"/>
    </source>
</evidence>
<dbReference type="AlphaFoldDB" id="A0A1A9FSX3"/>
<dbReference type="STRING" id="419475.A8A54_20230"/>
<dbReference type="PRINTS" id="PR01837">
    <property type="entry name" value="MGTCSAPBPROT"/>
</dbReference>
<dbReference type="Proteomes" id="UP000216188">
    <property type="component" value="Unassembled WGS sequence"/>
</dbReference>
<proteinExistence type="inferred from homology"/>
<dbReference type="Pfam" id="PF02308">
    <property type="entry name" value="MgtC"/>
    <property type="match status" value="1"/>
</dbReference>
<dbReference type="Gene3D" id="3.30.70.260">
    <property type="match status" value="1"/>
</dbReference>
<feature type="transmembrane region" description="Helical" evidence="9">
    <location>
        <begin position="65"/>
        <end position="82"/>
    </location>
</feature>
<organism evidence="12 13">
    <name type="scientific">Brucella pseudogrignonensis</name>
    <dbReference type="NCBI Taxonomy" id="419475"/>
    <lineage>
        <taxon>Bacteria</taxon>
        <taxon>Pseudomonadati</taxon>
        <taxon>Pseudomonadota</taxon>
        <taxon>Alphaproteobacteria</taxon>
        <taxon>Hyphomicrobiales</taxon>
        <taxon>Brucellaceae</taxon>
        <taxon>Brucella/Ochrobactrum group</taxon>
        <taxon>Brucella</taxon>
    </lineage>
</organism>